<evidence type="ECO:0000256" key="1">
    <source>
        <dbReference type="ARBA" id="ARBA00006442"/>
    </source>
</evidence>
<dbReference type="GO" id="GO:0005737">
    <property type="term" value="C:cytoplasm"/>
    <property type="evidence" value="ECO:0007669"/>
    <property type="project" value="TreeGrafter"/>
</dbReference>
<protein>
    <recommendedName>
        <fullName evidence="6">FAD/NAD(P)-binding domain-containing protein</fullName>
    </recommendedName>
</protein>
<evidence type="ECO:0000256" key="3">
    <source>
        <dbReference type="ARBA" id="ARBA00022827"/>
    </source>
</evidence>
<keyword evidence="3" id="KW-0274">FAD</keyword>
<dbReference type="AlphaFoldDB" id="A0A9W8CMK9"/>
<organism evidence="7 8">
    <name type="scientific">Coemansia asiatica</name>
    <dbReference type="NCBI Taxonomy" id="1052880"/>
    <lineage>
        <taxon>Eukaryota</taxon>
        <taxon>Fungi</taxon>
        <taxon>Fungi incertae sedis</taxon>
        <taxon>Zoopagomycota</taxon>
        <taxon>Kickxellomycotina</taxon>
        <taxon>Kickxellomycetes</taxon>
        <taxon>Kickxellales</taxon>
        <taxon>Kickxellaceae</taxon>
        <taxon>Coemansia</taxon>
    </lineage>
</organism>
<evidence type="ECO:0000256" key="5">
    <source>
        <dbReference type="SAM" id="MobiDB-lite"/>
    </source>
</evidence>
<dbReference type="Gene3D" id="3.50.50.60">
    <property type="entry name" value="FAD/NAD(P)-binding domain"/>
    <property type="match status" value="2"/>
</dbReference>
<dbReference type="Pfam" id="PF07992">
    <property type="entry name" value="Pyr_redox_2"/>
    <property type="match status" value="1"/>
</dbReference>
<evidence type="ECO:0000313" key="8">
    <source>
        <dbReference type="Proteomes" id="UP001145021"/>
    </source>
</evidence>
<dbReference type="SUPFAM" id="SSF51905">
    <property type="entry name" value="FAD/NAD(P)-binding domain"/>
    <property type="match status" value="1"/>
</dbReference>
<name>A0A9W8CMK9_9FUNG</name>
<reference evidence="7" key="1">
    <citation type="submission" date="2022-07" db="EMBL/GenBank/DDBJ databases">
        <title>Phylogenomic reconstructions and comparative analyses of Kickxellomycotina fungi.</title>
        <authorList>
            <person name="Reynolds N.K."/>
            <person name="Stajich J.E."/>
            <person name="Barry K."/>
            <person name="Grigoriev I.V."/>
            <person name="Crous P."/>
            <person name="Smith M.E."/>
        </authorList>
    </citation>
    <scope>NUCLEOTIDE SEQUENCE</scope>
    <source>
        <strain evidence="7">NBRC 105413</strain>
    </source>
</reference>
<feature type="region of interest" description="Disordered" evidence="5">
    <location>
        <begin position="368"/>
        <end position="389"/>
    </location>
</feature>
<gene>
    <name evidence="7" type="ORF">LPJ64_000206</name>
</gene>
<dbReference type="PANTHER" id="PTHR43735">
    <property type="entry name" value="APOPTOSIS-INDUCING FACTOR 1"/>
    <property type="match status" value="1"/>
</dbReference>
<dbReference type="PRINTS" id="PR00368">
    <property type="entry name" value="FADPNR"/>
</dbReference>
<comment type="similarity">
    <text evidence="1">Belongs to the FAD-dependent oxidoreductase family.</text>
</comment>
<evidence type="ECO:0000256" key="4">
    <source>
        <dbReference type="ARBA" id="ARBA00023002"/>
    </source>
</evidence>
<proteinExistence type="inferred from homology"/>
<dbReference type="GO" id="GO:0004174">
    <property type="term" value="F:electron-transferring-flavoprotein dehydrogenase activity"/>
    <property type="evidence" value="ECO:0007669"/>
    <property type="project" value="TreeGrafter"/>
</dbReference>
<feature type="compositionally biased region" description="Gly residues" evidence="5">
    <location>
        <begin position="368"/>
        <end position="384"/>
    </location>
</feature>
<evidence type="ECO:0000313" key="7">
    <source>
        <dbReference type="EMBL" id="KAJ1648508.1"/>
    </source>
</evidence>
<comment type="caution">
    <text evidence="7">The sequence shown here is derived from an EMBL/GenBank/DDBJ whole genome shotgun (WGS) entry which is preliminary data.</text>
</comment>
<keyword evidence="4" id="KW-0560">Oxidoreductase</keyword>
<dbReference type="Gene3D" id="3.50.50.100">
    <property type="match status" value="1"/>
</dbReference>
<dbReference type="EMBL" id="JANBOH010000004">
    <property type="protein sequence ID" value="KAJ1648508.1"/>
    <property type="molecule type" value="Genomic_DNA"/>
</dbReference>
<dbReference type="Proteomes" id="UP001145021">
    <property type="component" value="Unassembled WGS sequence"/>
</dbReference>
<keyword evidence="8" id="KW-1185">Reference proteome</keyword>
<sequence>MHLVTKPVRIAVAGGNFAGLNAVKSLYLQLLATNPDYDGTKQAPPNPNVNITLIDRKDGFVHYLGMTRGLTQPEYGSKLWISYKDMPWLQHPSITVKKNIVSKITSTHIELADANEHIEFDYLVIALGQSRSAPIGVAASTKSEYLEAMDKYQKSIKGAQSVVVVGGGAVGTELAADIKTDYPNKQVTLVHSHDLPVAGPFKDEFRAHVVDVLKTLGVNAVLGERVIEEASTTETFAFQPPKHSGILPELVDSVKHNATLKTTSGRVIKADLVFNALGFKTKAPLVDLPSSTDIPIFSPAGIRVNDFLQVDDPKYPNIFAVGDVSNRGLVKLAGAAANSGTAAGSNIAKLVHANESEEVVVLDAAGRGGRGAGGAGKGSRGGKSNGQYIMSGRSESEYGSIKLVLGEHYAVIQRGEEVVPPEIAKNIVSPDIKLGKATKSLFINSFPVSK</sequence>
<accession>A0A9W8CMK9</accession>
<keyword evidence="2" id="KW-0285">Flavoprotein</keyword>
<dbReference type="GO" id="GO:0050660">
    <property type="term" value="F:flavin adenine dinucleotide binding"/>
    <property type="evidence" value="ECO:0007669"/>
    <property type="project" value="TreeGrafter"/>
</dbReference>
<evidence type="ECO:0000256" key="2">
    <source>
        <dbReference type="ARBA" id="ARBA00022630"/>
    </source>
</evidence>
<evidence type="ECO:0000259" key="6">
    <source>
        <dbReference type="Pfam" id="PF07992"/>
    </source>
</evidence>
<feature type="domain" description="FAD/NAD(P)-binding" evidence="6">
    <location>
        <begin position="95"/>
        <end position="340"/>
    </location>
</feature>
<dbReference type="InterPro" id="IPR036188">
    <property type="entry name" value="FAD/NAD-bd_sf"/>
</dbReference>
<dbReference type="InterPro" id="IPR023753">
    <property type="entry name" value="FAD/NAD-binding_dom"/>
</dbReference>
<dbReference type="PANTHER" id="PTHR43735:SF3">
    <property type="entry name" value="FERROPTOSIS SUPPRESSOR PROTEIN 1"/>
    <property type="match status" value="1"/>
</dbReference>